<evidence type="ECO:0000313" key="1">
    <source>
        <dbReference type="EMBL" id="KAI4330309.1"/>
    </source>
</evidence>
<proteinExistence type="predicted"/>
<dbReference type="EMBL" id="CM042887">
    <property type="protein sequence ID" value="KAI4330309.1"/>
    <property type="molecule type" value="Genomic_DNA"/>
</dbReference>
<sequence length="505" mass="57356">MYIKSENKEITEQGTEGLASDPPPHKQRMSDCEHFFRLILPDDIRNRNLRIPTKFAKKHGSDLSDSIRLKVPSGFVWEVKLCRKDMDILMQDGWAEFMEHYRICHGSFIVFKYIGGSQFSVVIFDLTACEIEYPIEPVFRVEGVDLANQPLSMPERDNIQDKEVPIILLDDNEGHAEMLGNHIVSKQCPHSTVVKVVNGLRAANYLSSMDVPDLDVELRGVRTIEIIDCHPGARPCQETRTSYIGNLERSAALAKVFSFRRDIPSFVVLPGLSHSEYYLYVPEKFIMPRIPGIGDCKDVNIYLPGLRMWTIGFHSGKGWRQFAMDNNLKAGDACVFELMKRSVVTYHSFLFRDGVSQPRTSPTKEMRATMGSFNREYLSRLDDVYISEVNHQVCDHQVSERNPSFHTVCDKKVKHALPIPCNFVRNHLKRLLGKAVSPAMLRAGGKSWPVALSALGAGSDSCLISSGWWRFVEDNDLRTRDICLFELVDEIDMVFEVAILKIVAP</sequence>
<evidence type="ECO:0000313" key="2">
    <source>
        <dbReference type="Proteomes" id="UP001057402"/>
    </source>
</evidence>
<protein>
    <submittedName>
        <fullName evidence="1">Uncharacterized protein</fullName>
    </submittedName>
</protein>
<name>A0ACB9N3R6_9MYRT</name>
<accession>A0ACB9N3R6</accession>
<dbReference type="Proteomes" id="UP001057402">
    <property type="component" value="Chromosome 8"/>
</dbReference>
<gene>
    <name evidence="1" type="ORF">MLD38_028607</name>
</gene>
<keyword evidence="2" id="KW-1185">Reference proteome</keyword>
<organism evidence="1 2">
    <name type="scientific">Melastoma candidum</name>
    <dbReference type="NCBI Taxonomy" id="119954"/>
    <lineage>
        <taxon>Eukaryota</taxon>
        <taxon>Viridiplantae</taxon>
        <taxon>Streptophyta</taxon>
        <taxon>Embryophyta</taxon>
        <taxon>Tracheophyta</taxon>
        <taxon>Spermatophyta</taxon>
        <taxon>Magnoliopsida</taxon>
        <taxon>eudicotyledons</taxon>
        <taxon>Gunneridae</taxon>
        <taxon>Pentapetalae</taxon>
        <taxon>rosids</taxon>
        <taxon>malvids</taxon>
        <taxon>Myrtales</taxon>
        <taxon>Melastomataceae</taxon>
        <taxon>Melastomatoideae</taxon>
        <taxon>Melastomateae</taxon>
        <taxon>Melastoma</taxon>
    </lineage>
</organism>
<reference evidence="2" key="1">
    <citation type="journal article" date="2023" name="Front. Plant Sci.">
        <title>Chromosomal-level genome assembly of Melastoma candidum provides insights into trichome evolution.</title>
        <authorList>
            <person name="Zhong Y."/>
            <person name="Wu W."/>
            <person name="Sun C."/>
            <person name="Zou P."/>
            <person name="Liu Y."/>
            <person name="Dai S."/>
            <person name="Zhou R."/>
        </authorList>
    </citation>
    <scope>NUCLEOTIDE SEQUENCE [LARGE SCALE GENOMIC DNA]</scope>
</reference>
<comment type="caution">
    <text evidence="1">The sequence shown here is derived from an EMBL/GenBank/DDBJ whole genome shotgun (WGS) entry which is preliminary data.</text>
</comment>